<dbReference type="RefSeq" id="WP_328218911.1">
    <property type="nucleotide sequence ID" value="NZ_JARTLI010000029.1"/>
</dbReference>
<evidence type="ECO:0000313" key="1">
    <source>
        <dbReference type="EMBL" id="MED5052671.1"/>
    </source>
</evidence>
<sequence length="55" mass="6568">MTVDEQIQRAKAYSDFLAEEYLKTDNLFAEELIVEEIHRLNLKIEQLEKAREEIT</sequence>
<reference evidence="1 2" key="1">
    <citation type="submission" date="2023-03" db="EMBL/GenBank/DDBJ databases">
        <title>Bacillus Genome Sequencing.</title>
        <authorList>
            <person name="Dunlap C."/>
        </authorList>
    </citation>
    <scope>NUCLEOTIDE SEQUENCE [LARGE SCALE GENOMIC DNA]</scope>
    <source>
        <strain evidence="1 2">NRS-38</strain>
    </source>
</reference>
<organism evidence="1 2">
    <name type="scientific">Anoxybacteroides rupiense</name>
    <dbReference type="NCBI Taxonomy" id="311460"/>
    <lineage>
        <taxon>Bacteria</taxon>
        <taxon>Bacillati</taxon>
        <taxon>Bacillota</taxon>
        <taxon>Bacilli</taxon>
        <taxon>Bacillales</taxon>
        <taxon>Anoxybacillaceae</taxon>
        <taxon>Anoxybacteroides</taxon>
    </lineage>
</organism>
<dbReference type="Proteomes" id="UP001339962">
    <property type="component" value="Unassembled WGS sequence"/>
</dbReference>
<dbReference type="EMBL" id="JARTLI010000029">
    <property type="protein sequence ID" value="MED5052671.1"/>
    <property type="molecule type" value="Genomic_DNA"/>
</dbReference>
<comment type="caution">
    <text evidence="1">The sequence shown here is derived from an EMBL/GenBank/DDBJ whole genome shotgun (WGS) entry which is preliminary data.</text>
</comment>
<protein>
    <recommendedName>
        <fullName evidence="3">Phage protein</fullName>
    </recommendedName>
</protein>
<evidence type="ECO:0008006" key="3">
    <source>
        <dbReference type="Google" id="ProtNLM"/>
    </source>
</evidence>
<evidence type="ECO:0000313" key="2">
    <source>
        <dbReference type="Proteomes" id="UP001339962"/>
    </source>
</evidence>
<name>A0ABD5IZ80_9BACL</name>
<gene>
    <name evidence="1" type="ORF">P9850_12685</name>
</gene>
<proteinExistence type="predicted"/>
<dbReference type="AlphaFoldDB" id="A0ABD5IZ80"/>
<accession>A0ABD5IZ80</accession>